<dbReference type="InterPro" id="IPR036770">
    <property type="entry name" value="Ankyrin_rpt-contain_sf"/>
</dbReference>
<dbReference type="SMART" id="SM00248">
    <property type="entry name" value="ANK"/>
    <property type="match status" value="3"/>
</dbReference>
<name>A0A7R9HAS3_TIMCR</name>
<reference evidence="3" key="1">
    <citation type="submission" date="2020-11" db="EMBL/GenBank/DDBJ databases">
        <authorList>
            <person name="Tran Van P."/>
        </authorList>
    </citation>
    <scope>NUCLEOTIDE SEQUENCE</scope>
</reference>
<dbReference type="AlphaFoldDB" id="A0A7R9HAS3"/>
<feature type="repeat" description="ANK" evidence="1">
    <location>
        <begin position="11"/>
        <end position="43"/>
    </location>
</feature>
<protein>
    <submittedName>
        <fullName evidence="3">Uncharacterized protein</fullName>
    </submittedName>
</protein>
<evidence type="ECO:0000256" key="2">
    <source>
        <dbReference type="SAM" id="MobiDB-lite"/>
    </source>
</evidence>
<dbReference type="PROSITE" id="PS50088">
    <property type="entry name" value="ANK_REPEAT"/>
    <property type="match status" value="2"/>
</dbReference>
<dbReference type="PANTHER" id="PTHR24168:SF21">
    <property type="entry name" value="KANK, ISOFORM D"/>
    <property type="match status" value="1"/>
</dbReference>
<feature type="repeat" description="ANK" evidence="1">
    <location>
        <begin position="44"/>
        <end position="67"/>
    </location>
</feature>
<dbReference type="Gene3D" id="1.25.40.20">
    <property type="entry name" value="Ankyrin repeat-containing domain"/>
    <property type="match status" value="1"/>
</dbReference>
<dbReference type="PANTHER" id="PTHR24168">
    <property type="entry name" value="KN MOTIF AND ANKYRIN REPEAT DOMAIN-CONTAINING"/>
    <property type="match status" value="1"/>
</dbReference>
<organism evidence="3">
    <name type="scientific">Timema cristinae</name>
    <name type="common">Walking stick</name>
    <dbReference type="NCBI Taxonomy" id="61476"/>
    <lineage>
        <taxon>Eukaryota</taxon>
        <taxon>Metazoa</taxon>
        <taxon>Ecdysozoa</taxon>
        <taxon>Arthropoda</taxon>
        <taxon>Hexapoda</taxon>
        <taxon>Insecta</taxon>
        <taxon>Pterygota</taxon>
        <taxon>Neoptera</taxon>
        <taxon>Polyneoptera</taxon>
        <taxon>Phasmatodea</taxon>
        <taxon>Timematodea</taxon>
        <taxon>Timematoidea</taxon>
        <taxon>Timematidae</taxon>
        <taxon>Timema</taxon>
    </lineage>
</organism>
<sequence length="196" mass="21563">MESVWMSHEQHGQTALMLAVSHGRLDTVKLLIEAGADINIHDEDGSTALMCAAEHGHIDIVKQLLSHPDCDVTFTDCDGTTALDIAMYAGNRDIGVLIYAHELFSRGRSPHVIQRHRRSKSATPIMRADHKPIPLHSSTSSTPTLGREIHDLQMRHTIYRGQRTRNRSSLRAGDTHGKESSAAPLVLPSPLKNANS</sequence>
<dbReference type="InterPro" id="IPR002110">
    <property type="entry name" value="Ankyrin_rpt"/>
</dbReference>
<evidence type="ECO:0000313" key="3">
    <source>
        <dbReference type="EMBL" id="CAD7414380.1"/>
    </source>
</evidence>
<dbReference type="GO" id="GO:0005856">
    <property type="term" value="C:cytoskeleton"/>
    <property type="evidence" value="ECO:0007669"/>
    <property type="project" value="TreeGrafter"/>
</dbReference>
<dbReference type="Pfam" id="PF12796">
    <property type="entry name" value="Ank_2"/>
    <property type="match status" value="1"/>
</dbReference>
<dbReference type="GO" id="GO:0030837">
    <property type="term" value="P:negative regulation of actin filament polymerization"/>
    <property type="evidence" value="ECO:0007669"/>
    <property type="project" value="InterPro"/>
</dbReference>
<dbReference type="SUPFAM" id="SSF48403">
    <property type="entry name" value="Ankyrin repeat"/>
    <property type="match status" value="1"/>
</dbReference>
<gene>
    <name evidence="3" type="ORF">TCEB3V08_LOCUS12082</name>
</gene>
<dbReference type="PROSITE" id="PS50297">
    <property type="entry name" value="ANK_REP_REGION"/>
    <property type="match status" value="2"/>
</dbReference>
<dbReference type="GO" id="GO:0005737">
    <property type="term" value="C:cytoplasm"/>
    <property type="evidence" value="ECO:0007669"/>
    <property type="project" value="TreeGrafter"/>
</dbReference>
<dbReference type="EMBL" id="OC324627">
    <property type="protein sequence ID" value="CAD7414380.1"/>
    <property type="molecule type" value="Genomic_DNA"/>
</dbReference>
<evidence type="ECO:0000256" key="1">
    <source>
        <dbReference type="PROSITE-ProRule" id="PRU00023"/>
    </source>
</evidence>
<feature type="region of interest" description="Disordered" evidence="2">
    <location>
        <begin position="156"/>
        <end position="196"/>
    </location>
</feature>
<dbReference type="InterPro" id="IPR047184">
    <property type="entry name" value="KANK1-4"/>
</dbReference>
<accession>A0A7R9HAS3</accession>
<proteinExistence type="predicted"/>
<keyword evidence="1" id="KW-0040">ANK repeat</keyword>